<protein>
    <submittedName>
        <fullName evidence="1">Uncharacterized protein</fullName>
    </submittedName>
</protein>
<accession>A0ACC0VL07</accession>
<keyword evidence="2" id="KW-1185">Reference proteome</keyword>
<dbReference type="Proteomes" id="UP001163321">
    <property type="component" value="Chromosome 8"/>
</dbReference>
<gene>
    <name evidence="1" type="ORF">PsorP6_003691</name>
</gene>
<proteinExistence type="predicted"/>
<name>A0ACC0VL07_9STRA</name>
<organism evidence="1 2">
    <name type="scientific">Peronosclerospora sorghi</name>
    <dbReference type="NCBI Taxonomy" id="230839"/>
    <lineage>
        <taxon>Eukaryota</taxon>
        <taxon>Sar</taxon>
        <taxon>Stramenopiles</taxon>
        <taxon>Oomycota</taxon>
        <taxon>Peronosporomycetes</taxon>
        <taxon>Peronosporales</taxon>
        <taxon>Peronosporaceae</taxon>
        <taxon>Peronosclerospora</taxon>
    </lineage>
</organism>
<evidence type="ECO:0000313" key="1">
    <source>
        <dbReference type="EMBL" id="KAI9907134.1"/>
    </source>
</evidence>
<sequence>MALNCIEFHPSLIRRENERLDPWTLTGASSNFETPENKPNRKRRIVSSSYGGYCNSPSILDTPSPGKDERSKLGDHSVIKMTLHTSFGASPSVLDSHPTRGIRAINNSLYGFMPMLSIDAERKKYIRSRKAEENDPKKPSSSNVQCKFLQTTVKRFASPRRMSRSPLQPYNRQKTSPTPLKVALNEQDAMFVDDPTPSRVTRKLTDPSSTSYTYRNHEEARSIFLCFDVLSDTNVAFGCSPGSKKYICKAAQAKENIRDESSKSTDDSIQRSIR</sequence>
<evidence type="ECO:0000313" key="2">
    <source>
        <dbReference type="Proteomes" id="UP001163321"/>
    </source>
</evidence>
<comment type="caution">
    <text evidence="1">The sequence shown here is derived from an EMBL/GenBank/DDBJ whole genome shotgun (WGS) entry which is preliminary data.</text>
</comment>
<dbReference type="EMBL" id="CM047587">
    <property type="protein sequence ID" value="KAI9907134.1"/>
    <property type="molecule type" value="Genomic_DNA"/>
</dbReference>
<reference evidence="1 2" key="1">
    <citation type="journal article" date="2022" name="bioRxiv">
        <title>The genome of the oomycete Peronosclerospora sorghi, a cosmopolitan pathogen of maize and sorghum, is inflated with dispersed pseudogenes.</title>
        <authorList>
            <person name="Fletcher K."/>
            <person name="Martin F."/>
            <person name="Isakeit T."/>
            <person name="Cavanaugh K."/>
            <person name="Magill C."/>
            <person name="Michelmore R."/>
        </authorList>
    </citation>
    <scope>NUCLEOTIDE SEQUENCE [LARGE SCALE GENOMIC DNA]</scope>
    <source>
        <strain evidence="1">P6</strain>
    </source>
</reference>